<feature type="binding site" evidence="6">
    <location>
        <begin position="359"/>
        <end position="360"/>
    </location>
    <ligand>
        <name>substrate</name>
    </ligand>
</feature>
<dbReference type="Gene3D" id="2.60.420.10">
    <property type="entry name" value="Maltose phosphorylase, domain 3"/>
    <property type="match status" value="1"/>
</dbReference>
<dbReference type="PIRSF" id="PIRSF036289">
    <property type="entry name" value="Glycosyl_hydrolase_malt_phosph"/>
    <property type="match status" value="1"/>
</dbReference>
<dbReference type="InterPro" id="IPR005195">
    <property type="entry name" value="Glyco_hydro_65_M"/>
</dbReference>
<dbReference type="Gene3D" id="2.70.98.40">
    <property type="entry name" value="Glycoside hydrolase, family 65, N-terminal domain"/>
    <property type="match status" value="1"/>
</dbReference>
<proteinExistence type="inferred from homology"/>
<dbReference type="Pfam" id="PF03632">
    <property type="entry name" value="Glyco_hydro_65m"/>
    <property type="match status" value="1"/>
</dbReference>
<dbReference type="RefSeq" id="WP_152781957.1">
    <property type="nucleotide sequence ID" value="NZ_BAABEQ010000019.1"/>
</dbReference>
<feature type="domain" description="Glycoside hydrolase family 65 C-terminal" evidence="8">
    <location>
        <begin position="727"/>
        <end position="791"/>
    </location>
</feature>
<dbReference type="PANTHER" id="PTHR11051:SF8">
    <property type="entry name" value="PROTEIN-GLUCOSYLGALACTOSYLHYDROXYLYSINE GLUCOSIDASE"/>
    <property type="match status" value="1"/>
</dbReference>
<dbReference type="GO" id="GO:0004553">
    <property type="term" value="F:hydrolase activity, hydrolyzing O-glycosyl compounds"/>
    <property type="evidence" value="ECO:0007669"/>
    <property type="project" value="TreeGrafter"/>
</dbReference>
<dbReference type="PANTHER" id="PTHR11051">
    <property type="entry name" value="GLYCOSYL HYDROLASE-RELATED"/>
    <property type="match status" value="1"/>
</dbReference>
<keyword evidence="10" id="KW-0378">Hydrolase</keyword>
<dbReference type="InterPro" id="IPR017045">
    <property type="entry name" value="Malt_Pase/Glycosyl_Hdrlase"/>
</dbReference>
<comment type="similarity">
    <text evidence="1">Belongs to the glycosyl hydrolase 65 family.</text>
</comment>
<sequence length="803" mass="90615">MSDWIWEYEGYDPVEERLRESLCTLGNGYFATRGAIPECTADDVHYPGTYAAGCYNRLTSQIAGRRVENEDMVNLPNWLPLRFRTAFGDWFSPDTHRVLDHRQRLNLREGTLERTVRYEDTDGRRLAVRQLRLVHMADPHLALLRTEFTPEGWSGEIEVESGLDGTVTNSGVERYRALASRHLTHVHTGTSPGGPGRAAARVAARDTVWMRCRTSTSDIRIGLAARTVADAPAETGNVKELRRIARVFRFPVTDGHTVTVDKTVALHTSHDPAISDPLHAAVDRVRRAPDVEALLASHRTAWQQLWRAAEPDVPGGAGTVLRLHLYHVLQTLSPHSAELDVGVPARGLHGEAYRGHVFWDELFVLPYLNLHFPEVSRALLTYRHRRLERACFAAEDAGHRGAMYPWQSGSDGREETQWLHLNPRSGRWLPDHSRLEHHVGSAVAYNVWRYCEATGDAEFLHTKGAEMMIQIARFWAAFASYDETLGRYRIRGVVGPDEYHEAYPGAAGPGLVDNAYTNVTAAWVLARALDVARTLPVTRRRDLFERIGLDDAELEVWEDVAHKLHVPFHSGVISQFEGYGDLAELDWEAYRERYGDIRRLDRILEAEDDTVNRYQASKQADVLMLGYLFPPTELRDLFRQLGYELDDGTWHRTVDHYLARTSHGSTLSSLVHGWVLARARRTRAWDFVQESLIGDVADLQDGTTGEGIHLGAMAGTLDLVQRGLTGLEARDGRLWFDPVPLPELSEYGFSIRYRGHWGVRLRLRPGRLHITVPESDEPPITVAVADRTVSVAPGESRELTLPE</sequence>
<evidence type="ECO:0000256" key="1">
    <source>
        <dbReference type="ARBA" id="ARBA00006768"/>
    </source>
</evidence>
<dbReference type="Pfam" id="PF03633">
    <property type="entry name" value="Glyco_hydro_65C"/>
    <property type="match status" value="1"/>
</dbReference>
<feature type="domain" description="Glycoside hydrolase family 65 central catalytic" evidence="7">
    <location>
        <begin position="322"/>
        <end position="717"/>
    </location>
</feature>
<evidence type="ECO:0000259" key="7">
    <source>
        <dbReference type="Pfam" id="PF03632"/>
    </source>
</evidence>
<feature type="domain" description="Glycoside hydrolase family 65 N-terminal" evidence="9">
    <location>
        <begin position="8"/>
        <end position="270"/>
    </location>
</feature>
<dbReference type="InterPro" id="IPR037018">
    <property type="entry name" value="GH65_N"/>
</dbReference>
<evidence type="ECO:0000259" key="9">
    <source>
        <dbReference type="Pfam" id="PF03636"/>
    </source>
</evidence>
<evidence type="ECO:0000259" key="8">
    <source>
        <dbReference type="Pfam" id="PF03633"/>
    </source>
</evidence>
<dbReference type="OrthoDB" id="9816160at2"/>
<dbReference type="Pfam" id="PF03636">
    <property type="entry name" value="Glyco_hydro_65N"/>
    <property type="match status" value="1"/>
</dbReference>
<dbReference type="InterPro" id="IPR005194">
    <property type="entry name" value="Glyco_hydro_65_C"/>
</dbReference>
<dbReference type="GO" id="GO:0030246">
    <property type="term" value="F:carbohydrate binding"/>
    <property type="evidence" value="ECO:0007669"/>
    <property type="project" value="InterPro"/>
</dbReference>
<keyword evidence="11" id="KW-1185">Reference proteome</keyword>
<dbReference type="Gene3D" id="1.50.10.10">
    <property type="match status" value="1"/>
</dbReference>
<evidence type="ECO:0000256" key="5">
    <source>
        <dbReference type="PIRSR" id="PIRSR036289-50"/>
    </source>
</evidence>
<feature type="binding site" evidence="6">
    <location>
        <begin position="618"/>
        <end position="619"/>
    </location>
    <ligand>
        <name>substrate</name>
    </ligand>
</feature>
<accession>A0A5N8W0Z1</accession>
<protein>
    <submittedName>
        <fullName evidence="10">Glycoside hydrolase family 65 protein</fullName>
    </submittedName>
</protein>
<evidence type="ECO:0000313" key="11">
    <source>
        <dbReference type="Proteomes" id="UP000326979"/>
    </source>
</evidence>
<dbReference type="GO" id="GO:0005975">
    <property type="term" value="P:carbohydrate metabolic process"/>
    <property type="evidence" value="ECO:0007669"/>
    <property type="project" value="InterPro"/>
</dbReference>
<evidence type="ECO:0000256" key="4">
    <source>
        <dbReference type="ARBA" id="ARBA00023295"/>
    </source>
</evidence>
<dbReference type="FunFam" id="1.50.10.10:FF:000053">
    <property type="entry name" value="Putative glycosyl hydrolase"/>
    <property type="match status" value="1"/>
</dbReference>
<evidence type="ECO:0000313" key="10">
    <source>
        <dbReference type="EMBL" id="MPY39958.1"/>
    </source>
</evidence>
<dbReference type="SUPFAM" id="SSF74650">
    <property type="entry name" value="Galactose mutarotase-like"/>
    <property type="match status" value="1"/>
</dbReference>
<evidence type="ECO:0000256" key="2">
    <source>
        <dbReference type="ARBA" id="ARBA00022676"/>
    </source>
</evidence>
<dbReference type="GO" id="GO:0016757">
    <property type="term" value="F:glycosyltransferase activity"/>
    <property type="evidence" value="ECO:0007669"/>
    <property type="project" value="UniProtKB-KW"/>
</dbReference>
<dbReference type="InterPro" id="IPR008928">
    <property type="entry name" value="6-hairpin_glycosidase_sf"/>
</dbReference>
<keyword evidence="2" id="KW-0328">Glycosyltransferase</keyword>
<reference evidence="10 11" key="1">
    <citation type="submission" date="2019-07" db="EMBL/GenBank/DDBJ databases">
        <title>New species of Amycolatopsis and Streptomyces.</title>
        <authorList>
            <person name="Duangmal K."/>
            <person name="Teo W.F.A."/>
            <person name="Lipun K."/>
        </authorList>
    </citation>
    <scope>NUCLEOTIDE SEQUENCE [LARGE SCALE GENOMIC DNA]</scope>
    <source>
        <strain evidence="10 11">TISTR 2346</strain>
    </source>
</reference>
<dbReference type="InterPro" id="IPR011013">
    <property type="entry name" value="Gal_mutarotase_sf_dom"/>
</dbReference>
<dbReference type="SUPFAM" id="SSF48208">
    <property type="entry name" value="Six-hairpin glycosidases"/>
    <property type="match status" value="1"/>
</dbReference>
<dbReference type="AlphaFoldDB" id="A0A5N8W0Z1"/>
<keyword evidence="4" id="KW-0326">Glycosidase</keyword>
<feature type="active site" description="Proton donor" evidence="5">
    <location>
        <position position="498"/>
    </location>
</feature>
<name>A0A5N8W0Z1_9ACTN</name>
<evidence type="ECO:0000256" key="3">
    <source>
        <dbReference type="ARBA" id="ARBA00022679"/>
    </source>
</evidence>
<keyword evidence="3" id="KW-0808">Transferase</keyword>
<comment type="caution">
    <text evidence="10">The sequence shown here is derived from an EMBL/GenBank/DDBJ whole genome shotgun (WGS) entry which is preliminary data.</text>
</comment>
<gene>
    <name evidence="10" type="ORF">FNH04_08535</name>
</gene>
<dbReference type="InterPro" id="IPR005196">
    <property type="entry name" value="Glyco_hydro_65_N"/>
</dbReference>
<organism evidence="10 11">
    <name type="scientific">Streptomyces phyllanthi</name>
    <dbReference type="NCBI Taxonomy" id="1803180"/>
    <lineage>
        <taxon>Bacteria</taxon>
        <taxon>Bacillati</taxon>
        <taxon>Actinomycetota</taxon>
        <taxon>Actinomycetes</taxon>
        <taxon>Kitasatosporales</taxon>
        <taxon>Streptomycetaceae</taxon>
        <taxon>Streptomyces</taxon>
    </lineage>
</organism>
<dbReference type="EMBL" id="VJZE01000038">
    <property type="protein sequence ID" value="MPY39958.1"/>
    <property type="molecule type" value="Genomic_DNA"/>
</dbReference>
<dbReference type="InterPro" id="IPR012341">
    <property type="entry name" value="6hp_glycosidase-like_sf"/>
</dbReference>
<evidence type="ECO:0000256" key="6">
    <source>
        <dbReference type="PIRSR" id="PIRSR036289-51"/>
    </source>
</evidence>
<dbReference type="Proteomes" id="UP000326979">
    <property type="component" value="Unassembled WGS sequence"/>
</dbReference>